<keyword evidence="2" id="KW-1185">Reference proteome</keyword>
<dbReference type="AlphaFoldDB" id="A0A1Q9WFX3"/>
<evidence type="ECO:0000313" key="2">
    <source>
        <dbReference type="Proteomes" id="UP000179636"/>
    </source>
</evidence>
<dbReference type="InterPro" id="IPR021739">
    <property type="entry name" value="SaV-like"/>
</dbReference>
<reference evidence="1 2" key="1">
    <citation type="submission" date="2016-10" db="EMBL/GenBank/DDBJ databases">
        <title>Evaluation of Human, Animal and Environmental Mycobacterium chelonae Isolates by Core Genome Phylogenomic Analysis, Targeted Gene Comparison, and Anti-microbial Susceptibility Patterns: A Tale of Mistaken Identities.</title>
        <authorList>
            <person name="Fogelson S.B."/>
            <person name="Camus A.C."/>
            <person name="Lorenz W."/>
            <person name="Vasireddy R."/>
            <person name="Vasireddy S."/>
            <person name="Smith T."/>
            <person name="Brown-Elliott B.A."/>
            <person name="Wallace R.J.Jr."/>
            <person name="Hasan N.A."/>
            <person name="Reischl U."/>
            <person name="Sanchez S."/>
        </authorList>
    </citation>
    <scope>NUCLEOTIDE SEQUENCE [LARGE SCALE GENOMIC DNA]</scope>
    <source>
        <strain evidence="1 2">24999</strain>
    </source>
</reference>
<proteinExistence type="predicted"/>
<dbReference type="Proteomes" id="UP000179636">
    <property type="component" value="Unassembled WGS sequence"/>
</dbReference>
<comment type="caution">
    <text evidence="1">The sequence shown here is derived from an EMBL/GenBank/DDBJ whole genome shotgun (WGS) entry which is preliminary data.</text>
</comment>
<accession>A0A1Q9WFX3</accession>
<sequence length="132" mass="14486">MTAVDLATGHDPVNHPSHYTNHPSGIECIEVTRQLSFDPGNAVKYVWRRGDKGNPLQDLEKSLFLLADARNHAPKLRRVPRKAAKLLLQVADAETDADAAMFYRAVAGRRWADAEAAVLALRDALAHAPAQI</sequence>
<dbReference type="OrthoDB" id="1684418at2"/>
<organism evidence="1 2">
    <name type="scientific">Mycobacterium syngnathidarum</name>
    <dbReference type="NCBI Taxonomy" id="1908205"/>
    <lineage>
        <taxon>Bacteria</taxon>
        <taxon>Bacillati</taxon>
        <taxon>Actinomycetota</taxon>
        <taxon>Actinomycetes</taxon>
        <taxon>Mycobacteriales</taxon>
        <taxon>Mycobacteriaceae</taxon>
        <taxon>Mycobacterium</taxon>
    </lineage>
</organism>
<dbReference type="EMBL" id="MLHV01000047">
    <property type="protein sequence ID" value="OHT83428.1"/>
    <property type="molecule type" value="Genomic_DNA"/>
</dbReference>
<accession>A0A1S1JFB6</accession>
<evidence type="ECO:0000313" key="1">
    <source>
        <dbReference type="EMBL" id="OHT83428.1"/>
    </source>
</evidence>
<name>A0A1Q9WFX3_9MYCO</name>
<dbReference type="Pfam" id="PF11753">
    <property type="entry name" value="DUF3310"/>
    <property type="match status" value="1"/>
</dbReference>
<dbReference type="RefSeq" id="WP_019343723.1">
    <property type="nucleotide sequence ID" value="NZ_MLCL01000022.1"/>
</dbReference>
<gene>
    <name evidence="1" type="ORF">BKG61_28735</name>
</gene>
<dbReference type="STRING" id="1908205.BKG60_04610"/>
<evidence type="ECO:0008006" key="3">
    <source>
        <dbReference type="Google" id="ProtNLM"/>
    </source>
</evidence>
<protein>
    <recommendedName>
        <fullName evidence="3">DUF3310 domain-containing protein</fullName>
    </recommendedName>
</protein>